<dbReference type="GO" id="GO:0090486">
    <property type="term" value="F:small RNA 2'-O-methyltransferase activity"/>
    <property type="evidence" value="ECO:0007669"/>
    <property type="project" value="UniProtKB-EC"/>
</dbReference>
<dbReference type="Pfam" id="PF13489">
    <property type="entry name" value="Methyltransf_23"/>
    <property type="match status" value="1"/>
</dbReference>
<dbReference type="Gene3D" id="3.40.50.150">
    <property type="entry name" value="Vaccinia Virus protein VP39"/>
    <property type="match status" value="1"/>
</dbReference>
<dbReference type="NCBIfam" id="TIGR04074">
    <property type="entry name" value="bacter_Hen1"/>
    <property type="match status" value="1"/>
</dbReference>
<feature type="region of interest" description="Disordered" evidence="13">
    <location>
        <begin position="1"/>
        <end position="20"/>
    </location>
</feature>
<evidence type="ECO:0000256" key="13">
    <source>
        <dbReference type="SAM" id="MobiDB-lite"/>
    </source>
</evidence>
<dbReference type="InterPro" id="IPR026610">
    <property type="entry name" value="Hen1"/>
</dbReference>
<evidence type="ECO:0000256" key="12">
    <source>
        <dbReference type="ARBA" id="ARBA00048418"/>
    </source>
</evidence>
<evidence type="ECO:0000313" key="16">
    <source>
        <dbReference type="Proteomes" id="UP000241203"/>
    </source>
</evidence>
<dbReference type="InterPro" id="IPR024026">
    <property type="entry name" value="3'-RNA_MeTfrase_Hen1_bac"/>
</dbReference>
<sequence>MTLTFEPDPATDSDPMGTDATDTDATVLGYLVHKHPGRVQTFTAPVGDIHVFYPEASPERCTVAVLLEVDAVGLARDKRFRGDALALSHYVNDRPYTASSMFAVALGSVFRTAMTGRSDTYPELAATPLPLRVELPVVATRGSGAAGLVHRLFEPLGWEVEETPIPLDAEHPEWGPSRYSSLVLSGRVLLAHALRQLYVLLPVLDDAKHYWVGDDEVAKLTRAGEGWLAEHPERELVTRRYLAHQSSLVERFDGPREESAVPDGGAEPVVAAAAPEPLRAARAEAVLRALADVHAHRVVDMGCGPGALLTRLAKDRSFTEIVGTDVSVRALEAAERVLRLREASDAERERVRLLHGSVVYRDDRVRGFDAVVLMEVVEHVDESRLPALEDAVFEHARPGSVVVTTPNADYNPLYENLAEGAFRHDDHRFEWSREEFRAWASAVASRRGYEVEFRPVGAEDPALGSPTQLALFRRRSA</sequence>
<keyword evidence="4 15" id="KW-0489">Methyltransferase</keyword>
<comment type="caution">
    <text evidence="15">The sequence shown here is derived from an EMBL/GenBank/DDBJ whole genome shotgun (WGS) entry which is preliminary data.</text>
</comment>
<evidence type="ECO:0000256" key="9">
    <source>
        <dbReference type="ARBA" id="ARBA00022884"/>
    </source>
</evidence>
<gene>
    <name evidence="15" type="ORF">CLV49_1300</name>
</gene>
<dbReference type="GO" id="GO:0046872">
    <property type="term" value="F:metal ion binding"/>
    <property type="evidence" value="ECO:0007669"/>
    <property type="project" value="UniProtKB-KW"/>
</dbReference>
<dbReference type="PANTHER" id="PTHR21404">
    <property type="entry name" value="HEN1"/>
    <property type="match status" value="1"/>
</dbReference>
<protein>
    <recommendedName>
        <fullName evidence="3">Small RNA 2'-O-methyltransferase</fullName>
        <ecNumber evidence="11">2.1.1.386</ecNumber>
    </recommendedName>
</protein>
<dbReference type="CDD" id="cd02440">
    <property type="entry name" value="AdoMet_MTases"/>
    <property type="match status" value="1"/>
</dbReference>
<dbReference type="EC" id="2.1.1.386" evidence="11"/>
<comment type="cofactor">
    <cofactor evidence="1">
        <name>Mg(2+)</name>
        <dbReference type="ChEBI" id="CHEBI:18420"/>
    </cofactor>
</comment>
<dbReference type="PANTHER" id="PTHR21404:SF3">
    <property type="entry name" value="SMALL RNA 2'-O-METHYLTRANSFERASE"/>
    <property type="match status" value="1"/>
</dbReference>
<dbReference type="Proteomes" id="UP000241203">
    <property type="component" value="Unassembled WGS sequence"/>
</dbReference>
<evidence type="ECO:0000256" key="6">
    <source>
        <dbReference type="ARBA" id="ARBA00022691"/>
    </source>
</evidence>
<feature type="domain" description="Hen1 N-terminal" evidence="14">
    <location>
        <begin position="20"/>
        <end position="250"/>
    </location>
</feature>
<evidence type="ECO:0000256" key="1">
    <source>
        <dbReference type="ARBA" id="ARBA00001946"/>
    </source>
</evidence>
<dbReference type="GO" id="GO:0001510">
    <property type="term" value="P:RNA methylation"/>
    <property type="evidence" value="ECO:0007669"/>
    <property type="project" value="InterPro"/>
</dbReference>
<keyword evidence="9" id="KW-0694">RNA-binding</keyword>
<dbReference type="InterPro" id="IPR024740">
    <property type="entry name" value="Hen1_N"/>
</dbReference>
<evidence type="ECO:0000256" key="7">
    <source>
        <dbReference type="ARBA" id="ARBA00022723"/>
    </source>
</evidence>
<evidence type="ECO:0000256" key="4">
    <source>
        <dbReference type="ARBA" id="ARBA00022603"/>
    </source>
</evidence>
<dbReference type="EMBL" id="PYAU01000001">
    <property type="protein sequence ID" value="PSL37693.1"/>
    <property type="molecule type" value="Genomic_DNA"/>
</dbReference>
<evidence type="ECO:0000256" key="2">
    <source>
        <dbReference type="ARBA" id="ARBA00009026"/>
    </source>
</evidence>
<keyword evidence="7" id="KW-0479">Metal-binding</keyword>
<reference evidence="15 16" key="1">
    <citation type="submission" date="2018-03" db="EMBL/GenBank/DDBJ databases">
        <title>Genomic Encyclopedia of Archaeal and Bacterial Type Strains, Phase II (KMG-II): from individual species to whole genera.</title>
        <authorList>
            <person name="Goeker M."/>
        </authorList>
    </citation>
    <scope>NUCLEOTIDE SEQUENCE [LARGE SCALE GENOMIC DNA]</scope>
    <source>
        <strain evidence="15 16">DSM 21548</strain>
    </source>
</reference>
<evidence type="ECO:0000256" key="5">
    <source>
        <dbReference type="ARBA" id="ARBA00022679"/>
    </source>
</evidence>
<dbReference type="Pfam" id="PF12623">
    <property type="entry name" value="Hen1_L"/>
    <property type="match status" value="1"/>
</dbReference>
<evidence type="ECO:0000313" key="15">
    <source>
        <dbReference type="EMBL" id="PSL37693.1"/>
    </source>
</evidence>
<dbReference type="InterPro" id="IPR038546">
    <property type="entry name" value="Hen1_N_sf"/>
</dbReference>
<evidence type="ECO:0000256" key="10">
    <source>
        <dbReference type="ARBA" id="ARBA00023158"/>
    </source>
</evidence>
<dbReference type="InterPro" id="IPR029063">
    <property type="entry name" value="SAM-dependent_MTases_sf"/>
</dbReference>
<name>A0A2P8GUR3_9MICO</name>
<evidence type="ECO:0000256" key="11">
    <source>
        <dbReference type="ARBA" id="ARBA00035025"/>
    </source>
</evidence>
<dbReference type="AlphaFoldDB" id="A0A2P8GUR3"/>
<proteinExistence type="inferred from homology"/>
<evidence type="ECO:0000259" key="14">
    <source>
        <dbReference type="Pfam" id="PF12623"/>
    </source>
</evidence>
<dbReference type="Gene3D" id="3.30.1610.20">
    <property type="entry name" value="Hen1, N-terminal domain"/>
    <property type="match status" value="1"/>
</dbReference>
<keyword evidence="5 15" id="KW-0808">Transferase</keyword>
<keyword evidence="10" id="KW-0943">RNA-mediated gene silencing</keyword>
<accession>A0A2P8GUR3</accession>
<dbReference type="GO" id="GO:0003723">
    <property type="term" value="F:RNA binding"/>
    <property type="evidence" value="ECO:0007669"/>
    <property type="project" value="UniProtKB-KW"/>
</dbReference>
<organism evidence="15 16">
    <name type="scientific">Labedella gwakjiensis</name>
    <dbReference type="NCBI Taxonomy" id="390269"/>
    <lineage>
        <taxon>Bacteria</taxon>
        <taxon>Bacillati</taxon>
        <taxon>Actinomycetota</taxon>
        <taxon>Actinomycetes</taxon>
        <taxon>Micrococcales</taxon>
        <taxon>Microbacteriaceae</taxon>
        <taxon>Labedella</taxon>
    </lineage>
</organism>
<evidence type="ECO:0000256" key="3">
    <source>
        <dbReference type="ARBA" id="ARBA00021330"/>
    </source>
</evidence>
<dbReference type="GO" id="GO:0031047">
    <property type="term" value="P:regulatory ncRNA-mediated gene silencing"/>
    <property type="evidence" value="ECO:0007669"/>
    <property type="project" value="UniProtKB-KW"/>
</dbReference>
<evidence type="ECO:0000256" key="8">
    <source>
        <dbReference type="ARBA" id="ARBA00022842"/>
    </source>
</evidence>
<comment type="catalytic activity">
    <reaction evidence="12">
        <text>small RNA 3'-end nucleotide + S-adenosyl-L-methionine = small RNA 3'-end 2'-O-methylnucleotide + S-adenosyl-L-homocysteine + H(+)</text>
        <dbReference type="Rhea" id="RHEA:37887"/>
        <dbReference type="Rhea" id="RHEA-COMP:10415"/>
        <dbReference type="Rhea" id="RHEA-COMP:10416"/>
        <dbReference type="ChEBI" id="CHEBI:15378"/>
        <dbReference type="ChEBI" id="CHEBI:57856"/>
        <dbReference type="ChEBI" id="CHEBI:59789"/>
        <dbReference type="ChEBI" id="CHEBI:74896"/>
        <dbReference type="ChEBI" id="CHEBI:74898"/>
        <dbReference type="EC" id="2.1.1.386"/>
    </reaction>
</comment>
<keyword evidence="8" id="KW-0460">Magnesium</keyword>
<dbReference type="SUPFAM" id="SSF53335">
    <property type="entry name" value="S-adenosyl-L-methionine-dependent methyltransferases"/>
    <property type="match status" value="1"/>
</dbReference>
<keyword evidence="6" id="KW-0949">S-adenosyl-L-methionine</keyword>
<comment type="similarity">
    <text evidence="2">Belongs to the methyltransferase superfamily. HEN1 family.</text>
</comment>